<evidence type="ECO:0000256" key="1">
    <source>
        <dbReference type="ARBA" id="ARBA00023015"/>
    </source>
</evidence>
<gene>
    <name evidence="5" type="ORF">FXB38_38265</name>
</gene>
<evidence type="ECO:0000256" key="3">
    <source>
        <dbReference type="ARBA" id="ARBA00023163"/>
    </source>
</evidence>
<dbReference type="Gene3D" id="1.20.120.530">
    <property type="entry name" value="GntR ligand-binding domain-like"/>
    <property type="match status" value="1"/>
</dbReference>
<dbReference type="Pfam" id="PF00392">
    <property type="entry name" value="GntR"/>
    <property type="match status" value="1"/>
</dbReference>
<feature type="domain" description="HTH gntR-type" evidence="4">
    <location>
        <begin position="7"/>
        <end position="74"/>
    </location>
</feature>
<dbReference type="InterPro" id="IPR036390">
    <property type="entry name" value="WH_DNA-bd_sf"/>
</dbReference>
<organism evidence="5 6">
    <name type="scientific">Bradyrhizobium cytisi</name>
    <dbReference type="NCBI Taxonomy" id="515489"/>
    <lineage>
        <taxon>Bacteria</taxon>
        <taxon>Pseudomonadati</taxon>
        <taxon>Pseudomonadota</taxon>
        <taxon>Alphaproteobacteria</taxon>
        <taxon>Hyphomicrobiales</taxon>
        <taxon>Nitrobacteraceae</taxon>
        <taxon>Bradyrhizobium</taxon>
    </lineage>
</organism>
<dbReference type="InterPro" id="IPR000524">
    <property type="entry name" value="Tscrpt_reg_HTH_GntR"/>
</dbReference>
<sequence>MMTDENTTIAVRIAESIGERIISGALQPDVPLRQDHVAREFNSSHVPVREAFRQLEARHLVVAVRRRGVRVAPLDTNSVKEIAEMRAALEVVALRNAAPILTSAHLARIELALIEADNAQTIQEFETANRAFHHALVAPCAMPRLLASLDGLQLANSRLVFAMARSVGWRPRSNQDHRLILQALRARKVDQACNLLARHIQTIERLALPAS</sequence>
<comment type="caution">
    <text evidence="5">The sequence shown here is derived from an EMBL/GenBank/DDBJ whole genome shotgun (WGS) entry which is preliminary data.</text>
</comment>
<dbReference type="Proteomes" id="UP000324853">
    <property type="component" value="Unassembled WGS sequence"/>
</dbReference>
<evidence type="ECO:0000313" key="6">
    <source>
        <dbReference type="Proteomes" id="UP000324853"/>
    </source>
</evidence>
<keyword evidence="3" id="KW-0804">Transcription</keyword>
<dbReference type="PANTHER" id="PTHR43537:SF49">
    <property type="entry name" value="TRANSCRIPTIONAL REGULATORY PROTEIN"/>
    <property type="match status" value="1"/>
</dbReference>
<dbReference type="OrthoDB" id="9812290at2"/>
<dbReference type="SMART" id="SM00345">
    <property type="entry name" value="HTH_GNTR"/>
    <property type="match status" value="1"/>
</dbReference>
<dbReference type="InterPro" id="IPR011711">
    <property type="entry name" value="GntR_C"/>
</dbReference>
<name>A0A5S4W3W7_9BRAD</name>
<dbReference type="RefSeq" id="WP_148756102.1">
    <property type="nucleotide sequence ID" value="NZ_VSSR01000083.1"/>
</dbReference>
<dbReference type="GO" id="GO:0003677">
    <property type="term" value="F:DNA binding"/>
    <property type="evidence" value="ECO:0007669"/>
    <property type="project" value="UniProtKB-KW"/>
</dbReference>
<keyword evidence="1" id="KW-0805">Transcription regulation</keyword>
<dbReference type="Gene3D" id="1.10.10.10">
    <property type="entry name" value="Winged helix-like DNA-binding domain superfamily/Winged helix DNA-binding domain"/>
    <property type="match status" value="1"/>
</dbReference>
<evidence type="ECO:0000259" key="4">
    <source>
        <dbReference type="PROSITE" id="PS50949"/>
    </source>
</evidence>
<dbReference type="PANTHER" id="PTHR43537">
    <property type="entry name" value="TRANSCRIPTIONAL REGULATOR, GNTR FAMILY"/>
    <property type="match status" value="1"/>
</dbReference>
<dbReference type="AlphaFoldDB" id="A0A5S4W3W7"/>
<reference evidence="5 6" key="1">
    <citation type="submission" date="2019-08" db="EMBL/GenBank/DDBJ databases">
        <title>Bradyrhizobium hipponensis sp. nov., a rhizobium isolated from a Lupinus angustifolius root nodule in Tunisia.</title>
        <authorList>
            <person name="Off K."/>
            <person name="Rejili M."/>
            <person name="Mars M."/>
            <person name="Brachmann A."/>
            <person name="Marin M."/>
        </authorList>
    </citation>
    <scope>NUCLEOTIDE SEQUENCE [LARGE SCALE GENOMIC DNA]</scope>
    <source>
        <strain evidence="5 6">CTAW11</strain>
    </source>
</reference>
<dbReference type="EMBL" id="VSSR01000083">
    <property type="protein sequence ID" value="TYL72523.1"/>
    <property type="molecule type" value="Genomic_DNA"/>
</dbReference>
<evidence type="ECO:0000313" key="5">
    <source>
        <dbReference type="EMBL" id="TYL72523.1"/>
    </source>
</evidence>
<dbReference type="InterPro" id="IPR036388">
    <property type="entry name" value="WH-like_DNA-bd_sf"/>
</dbReference>
<keyword evidence="6" id="KW-1185">Reference proteome</keyword>
<dbReference type="SUPFAM" id="SSF48008">
    <property type="entry name" value="GntR ligand-binding domain-like"/>
    <property type="match status" value="1"/>
</dbReference>
<dbReference type="SUPFAM" id="SSF46785">
    <property type="entry name" value="Winged helix' DNA-binding domain"/>
    <property type="match status" value="1"/>
</dbReference>
<keyword evidence="2" id="KW-0238">DNA-binding</keyword>
<dbReference type="GO" id="GO:0003700">
    <property type="term" value="F:DNA-binding transcription factor activity"/>
    <property type="evidence" value="ECO:0007669"/>
    <property type="project" value="InterPro"/>
</dbReference>
<evidence type="ECO:0000256" key="2">
    <source>
        <dbReference type="ARBA" id="ARBA00023125"/>
    </source>
</evidence>
<proteinExistence type="predicted"/>
<dbReference type="Pfam" id="PF07729">
    <property type="entry name" value="FCD"/>
    <property type="match status" value="1"/>
</dbReference>
<dbReference type="InterPro" id="IPR008920">
    <property type="entry name" value="TF_FadR/GntR_C"/>
</dbReference>
<protein>
    <submittedName>
        <fullName evidence="5">GntR family transcriptional regulator</fullName>
    </submittedName>
</protein>
<dbReference type="SMART" id="SM00895">
    <property type="entry name" value="FCD"/>
    <property type="match status" value="1"/>
</dbReference>
<accession>A0A5S4W3W7</accession>
<dbReference type="PROSITE" id="PS50949">
    <property type="entry name" value="HTH_GNTR"/>
    <property type="match status" value="1"/>
</dbReference>